<dbReference type="RefSeq" id="WP_183995911.1">
    <property type="nucleotide sequence ID" value="NZ_JACIEH010000001.1"/>
</dbReference>
<gene>
    <name evidence="1" type="ORF">GGR46_001427</name>
</gene>
<dbReference type="InterPro" id="IPR021330">
    <property type="entry name" value="DUF2939"/>
</dbReference>
<comment type="caution">
    <text evidence="1">The sequence shown here is derived from an EMBL/GenBank/DDBJ whole genome shotgun (WGS) entry which is preliminary data.</text>
</comment>
<dbReference type="AlphaFoldDB" id="A0A7W6NVB2"/>
<name>A0A7W6NVB2_9SPHN</name>
<dbReference type="Proteomes" id="UP000557392">
    <property type="component" value="Unassembled WGS sequence"/>
</dbReference>
<sequence>MRKRWLIVLAVLVLSVGGGWVWGSPYYTLWQMKRAAEARDVDALASHVDFDAVRGSVKTQLSARMHGEGGGVLGALVRSGIADTVVDAAVSPEGMRFIFAAAPLAETERPGTIKLKANEMRYRRVALNRFELTRSDGAALTFRLHGVRWKLEAITLPPDAF</sequence>
<dbReference type="EMBL" id="JACIEH010000001">
    <property type="protein sequence ID" value="MBB4097894.1"/>
    <property type="molecule type" value="Genomic_DNA"/>
</dbReference>
<evidence type="ECO:0000313" key="2">
    <source>
        <dbReference type="Proteomes" id="UP000557392"/>
    </source>
</evidence>
<dbReference type="Pfam" id="PF11159">
    <property type="entry name" value="DUF2939"/>
    <property type="match status" value="1"/>
</dbReference>
<organism evidence="1 2">
    <name type="scientific">Sphingomonas kyeonggiensis</name>
    <dbReference type="NCBI Taxonomy" id="1268553"/>
    <lineage>
        <taxon>Bacteria</taxon>
        <taxon>Pseudomonadati</taxon>
        <taxon>Pseudomonadota</taxon>
        <taxon>Alphaproteobacteria</taxon>
        <taxon>Sphingomonadales</taxon>
        <taxon>Sphingomonadaceae</taxon>
        <taxon>Sphingomonas</taxon>
    </lineage>
</organism>
<reference evidence="1 2" key="1">
    <citation type="submission" date="2020-08" db="EMBL/GenBank/DDBJ databases">
        <title>Genomic Encyclopedia of Type Strains, Phase IV (KMG-IV): sequencing the most valuable type-strain genomes for metagenomic binning, comparative biology and taxonomic classification.</title>
        <authorList>
            <person name="Goeker M."/>
        </authorList>
    </citation>
    <scope>NUCLEOTIDE SEQUENCE [LARGE SCALE GENOMIC DNA]</scope>
    <source>
        <strain evidence="1 2">DSM 101806</strain>
    </source>
</reference>
<protein>
    <recommendedName>
        <fullName evidence="3">DUF2939 domain-containing protein</fullName>
    </recommendedName>
</protein>
<keyword evidence="2" id="KW-1185">Reference proteome</keyword>
<accession>A0A7W6NVB2</accession>
<evidence type="ECO:0000313" key="1">
    <source>
        <dbReference type="EMBL" id="MBB4097894.1"/>
    </source>
</evidence>
<proteinExistence type="predicted"/>
<evidence type="ECO:0008006" key="3">
    <source>
        <dbReference type="Google" id="ProtNLM"/>
    </source>
</evidence>